<reference evidence="4 5" key="1">
    <citation type="submission" date="2023-07" db="EMBL/GenBank/DDBJ databases">
        <title>Genomic Encyclopedia of Type Strains, Phase IV (KMG-IV): sequencing the most valuable type-strain genomes for metagenomic binning, comparative biology and taxonomic classification.</title>
        <authorList>
            <person name="Goeker M."/>
        </authorList>
    </citation>
    <scope>NUCLEOTIDE SEQUENCE [LARGE SCALE GENOMIC DNA]</scope>
    <source>
        <strain evidence="4 5">DSM 1400</strain>
    </source>
</reference>
<keyword evidence="5" id="KW-1185">Reference proteome</keyword>
<keyword evidence="1 4" id="KW-0808">Transferase</keyword>
<keyword evidence="2 4" id="KW-0012">Acyltransferase</keyword>
<comment type="caution">
    <text evidence="4">The sequence shown here is derived from an EMBL/GenBank/DDBJ whole genome shotgun (WGS) entry which is preliminary data.</text>
</comment>
<dbReference type="EC" id="2.3.1.51" evidence="4"/>
<proteinExistence type="predicted"/>
<dbReference type="SMART" id="SM00563">
    <property type="entry name" value="PlsC"/>
    <property type="match status" value="1"/>
</dbReference>
<dbReference type="SUPFAM" id="SSF69593">
    <property type="entry name" value="Glycerol-3-phosphate (1)-acyltransferase"/>
    <property type="match status" value="1"/>
</dbReference>
<feature type="domain" description="Phospholipid/glycerol acyltransferase" evidence="3">
    <location>
        <begin position="51"/>
        <end position="164"/>
    </location>
</feature>
<gene>
    <name evidence="4" type="ORF">QOZ93_000128</name>
</gene>
<sequence>MISTKTAKLISCLPQGLVNYIAKKILNGYLNKYADLKIKGLNNLKDIKTPTIFICNHLSNSDALILNKVLQDFDPTYVAGVKLSHNPITNLAVGICKTTTIKPNTPDKEGLKRIVELIKKGENIVIFPEGTRSRTGEMIEAKKGILLMAKLTKAPIVPIGISGSEKLLPINKQGNMSNESFQYAEVTVEIGKQFELPKKEKEEGKKEYEDRAINFLMYSIAKLIPENYRGHYKIDK</sequence>
<name>A0ABU0JMX5_HATLI</name>
<accession>A0ABU0JMX5</accession>
<dbReference type="Proteomes" id="UP001224418">
    <property type="component" value="Unassembled WGS sequence"/>
</dbReference>
<organism evidence="4 5">
    <name type="scientific">Hathewaya limosa</name>
    <name type="common">Clostridium limosum</name>
    <dbReference type="NCBI Taxonomy" id="1536"/>
    <lineage>
        <taxon>Bacteria</taxon>
        <taxon>Bacillati</taxon>
        <taxon>Bacillota</taxon>
        <taxon>Clostridia</taxon>
        <taxon>Eubacteriales</taxon>
        <taxon>Clostridiaceae</taxon>
        <taxon>Hathewaya</taxon>
    </lineage>
</organism>
<dbReference type="RefSeq" id="WP_307354725.1">
    <property type="nucleotide sequence ID" value="NZ_BAAACJ010000024.1"/>
</dbReference>
<dbReference type="CDD" id="cd07989">
    <property type="entry name" value="LPLAT_AGPAT-like"/>
    <property type="match status" value="1"/>
</dbReference>
<dbReference type="Pfam" id="PF01553">
    <property type="entry name" value="Acyltransferase"/>
    <property type="match status" value="1"/>
</dbReference>
<dbReference type="PANTHER" id="PTHR10434">
    <property type="entry name" value="1-ACYL-SN-GLYCEROL-3-PHOSPHATE ACYLTRANSFERASE"/>
    <property type="match status" value="1"/>
</dbReference>
<protein>
    <submittedName>
        <fullName evidence="4">1-acyl-sn-glycerol-3-phosphate acyltransferase</fullName>
        <ecNumber evidence="4">2.3.1.51</ecNumber>
    </submittedName>
</protein>
<evidence type="ECO:0000259" key="3">
    <source>
        <dbReference type="SMART" id="SM00563"/>
    </source>
</evidence>
<dbReference type="GO" id="GO:0003841">
    <property type="term" value="F:1-acylglycerol-3-phosphate O-acyltransferase activity"/>
    <property type="evidence" value="ECO:0007669"/>
    <property type="project" value="UniProtKB-EC"/>
</dbReference>
<evidence type="ECO:0000256" key="1">
    <source>
        <dbReference type="ARBA" id="ARBA00022679"/>
    </source>
</evidence>
<dbReference type="InterPro" id="IPR002123">
    <property type="entry name" value="Plipid/glycerol_acylTrfase"/>
</dbReference>
<dbReference type="EMBL" id="JAUSWN010000001">
    <property type="protein sequence ID" value="MDQ0478427.1"/>
    <property type="molecule type" value="Genomic_DNA"/>
</dbReference>
<dbReference type="PANTHER" id="PTHR10434:SF40">
    <property type="entry name" value="1-ACYL-SN-GLYCEROL-3-PHOSPHATE ACYLTRANSFERASE"/>
    <property type="match status" value="1"/>
</dbReference>
<evidence type="ECO:0000313" key="4">
    <source>
        <dbReference type="EMBL" id="MDQ0478427.1"/>
    </source>
</evidence>
<evidence type="ECO:0000256" key="2">
    <source>
        <dbReference type="ARBA" id="ARBA00023315"/>
    </source>
</evidence>
<evidence type="ECO:0000313" key="5">
    <source>
        <dbReference type="Proteomes" id="UP001224418"/>
    </source>
</evidence>